<dbReference type="Pfam" id="PF22022">
    <property type="entry name" value="Phage_int_M"/>
    <property type="match status" value="1"/>
</dbReference>
<reference evidence="8 9" key="1">
    <citation type="journal article" date="2013" name="Genome Announc.">
        <title>Complete Genome Sequence of Wohlfahrtiimonas chitiniclastica Strain SH04, Isolated from Chrysomya megacephala Collected from Pudong International Airport in China.</title>
        <authorList>
            <person name="Cao X.M."/>
            <person name="Chen T."/>
            <person name="Xu L.Z."/>
            <person name="Yao L.S."/>
            <person name="Qi J."/>
            <person name="Zhang X.L."/>
            <person name="Yan Q.L."/>
            <person name="Deng Y.H."/>
            <person name="Guo T.Y."/>
            <person name="Wang J."/>
            <person name="Hu K.X."/>
            <person name="Xu B.L."/>
        </authorList>
    </citation>
    <scope>NUCLEOTIDE SEQUENCE [LARGE SCALE GENOMIC DNA]</scope>
    <source>
        <strain evidence="8 9">SH04</strain>
    </source>
</reference>
<dbReference type="InterPro" id="IPR044068">
    <property type="entry name" value="CB"/>
</dbReference>
<dbReference type="GO" id="GO:0003677">
    <property type="term" value="F:DNA binding"/>
    <property type="evidence" value="ECO:0007669"/>
    <property type="project" value="UniProtKB-UniRule"/>
</dbReference>
<dbReference type="PANTHER" id="PTHR30629">
    <property type="entry name" value="PROPHAGE INTEGRASE"/>
    <property type="match status" value="1"/>
</dbReference>
<organism evidence="8 9">
    <name type="scientific">Wohlfahrtiimonas chitiniclastica SH04</name>
    <dbReference type="NCBI Taxonomy" id="1261130"/>
    <lineage>
        <taxon>Bacteria</taxon>
        <taxon>Pseudomonadati</taxon>
        <taxon>Pseudomonadota</taxon>
        <taxon>Gammaproteobacteria</taxon>
        <taxon>Cardiobacteriales</taxon>
        <taxon>Ignatzschineriaceae</taxon>
        <taxon>Wohlfahrtiimonas</taxon>
    </lineage>
</organism>
<dbReference type="Pfam" id="PF00589">
    <property type="entry name" value="Phage_integrase"/>
    <property type="match status" value="1"/>
</dbReference>
<keyword evidence="9" id="KW-1185">Reference proteome</keyword>
<dbReference type="SUPFAM" id="SSF56349">
    <property type="entry name" value="DNA breaking-rejoining enzymes"/>
    <property type="match status" value="1"/>
</dbReference>
<dbReference type="InterPro" id="IPR025166">
    <property type="entry name" value="Integrase_DNA_bind_dom"/>
</dbReference>
<dbReference type="PANTHER" id="PTHR30629:SF2">
    <property type="entry name" value="PROPHAGE INTEGRASE INTS-RELATED"/>
    <property type="match status" value="1"/>
</dbReference>
<keyword evidence="4" id="KW-0233">DNA recombination</keyword>
<dbReference type="GO" id="GO:0006310">
    <property type="term" value="P:DNA recombination"/>
    <property type="evidence" value="ECO:0007669"/>
    <property type="project" value="UniProtKB-KW"/>
</dbReference>
<dbReference type="Pfam" id="PF13356">
    <property type="entry name" value="Arm-DNA-bind_3"/>
    <property type="match status" value="1"/>
</dbReference>
<dbReference type="Gene3D" id="3.30.160.390">
    <property type="entry name" value="Integrase, DNA-binding domain"/>
    <property type="match status" value="1"/>
</dbReference>
<dbReference type="CDD" id="cd00801">
    <property type="entry name" value="INT_P4_C"/>
    <property type="match status" value="1"/>
</dbReference>
<dbReference type="Proteomes" id="UP000011617">
    <property type="component" value="Unassembled WGS sequence"/>
</dbReference>
<dbReference type="InterPro" id="IPR011010">
    <property type="entry name" value="DNA_brk_join_enz"/>
</dbReference>
<dbReference type="RefSeq" id="WP_008315164.1">
    <property type="nucleotide sequence ID" value="NZ_KB372778.1"/>
</dbReference>
<proteinExistence type="inferred from homology"/>
<feature type="domain" description="Core-binding (CB)" evidence="7">
    <location>
        <begin position="101"/>
        <end position="182"/>
    </location>
</feature>
<dbReference type="GO" id="GO:0015074">
    <property type="term" value="P:DNA integration"/>
    <property type="evidence" value="ECO:0007669"/>
    <property type="project" value="UniProtKB-KW"/>
</dbReference>
<protein>
    <submittedName>
        <fullName evidence="8">Putative prophage CPZ-55 integrase</fullName>
    </submittedName>
</protein>
<evidence type="ECO:0000256" key="3">
    <source>
        <dbReference type="ARBA" id="ARBA00023125"/>
    </source>
</evidence>
<dbReference type="PROSITE" id="PS51898">
    <property type="entry name" value="TYR_RECOMBINASE"/>
    <property type="match status" value="1"/>
</dbReference>
<accession>L8Y0U1</accession>
<evidence type="ECO:0000256" key="1">
    <source>
        <dbReference type="ARBA" id="ARBA00008857"/>
    </source>
</evidence>
<dbReference type="InterPro" id="IPR038488">
    <property type="entry name" value="Integrase_DNA-bd_sf"/>
</dbReference>
<dbReference type="OrthoDB" id="9795573at2"/>
<dbReference type="InterPro" id="IPR002104">
    <property type="entry name" value="Integrase_catalytic"/>
</dbReference>
<evidence type="ECO:0000256" key="2">
    <source>
        <dbReference type="ARBA" id="ARBA00022908"/>
    </source>
</evidence>
<dbReference type="EMBL" id="AOBV01000004">
    <property type="protein sequence ID" value="ELV08595.1"/>
    <property type="molecule type" value="Genomic_DNA"/>
</dbReference>
<evidence type="ECO:0000313" key="8">
    <source>
        <dbReference type="EMBL" id="ELV08595.1"/>
    </source>
</evidence>
<comment type="caution">
    <text evidence="8">The sequence shown here is derived from an EMBL/GenBank/DDBJ whole genome shotgun (WGS) entry which is preliminary data.</text>
</comment>
<keyword evidence="2" id="KW-0229">DNA integration</keyword>
<dbReference type="PATRIC" id="fig|1261130.3.peg.677"/>
<evidence type="ECO:0000256" key="4">
    <source>
        <dbReference type="ARBA" id="ARBA00023172"/>
    </source>
</evidence>
<gene>
    <name evidence="8" type="ORF">F387_01196</name>
</gene>
<dbReference type="InterPro" id="IPR010998">
    <property type="entry name" value="Integrase_recombinase_N"/>
</dbReference>
<dbReference type="HOGENOM" id="CLU_027562_0_2_6"/>
<dbReference type="AlphaFoldDB" id="L8Y0U1"/>
<dbReference type="InterPro" id="IPR013762">
    <property type="entry name" value="Integrase-like_cat_sf"/>
</dbReference>
<evidence type="ECO:0000256" key="5">
    <source>
        <dbReference type="PROSITE-ProRule" id="PRU01248"/>
    </source>
</evidence>
<dbReference type="Gene3D" id="1.10.150.130">
    <property type="match status" value="1"/>
</dbReference>
<keyword evidence="3 5" id="KW-0238">DNA-binding</keyword>
<evidence type="ECO:0000259" key="6">
    <source>
        <dbReference type="PROSITE" id="PS51898"/>
    </source>
</evidence>
<feature type="domain" description="Tyr recombinase" evidence="6">
    <location>
        <begin position="211"/>
        <end position="398"/>
    </location>
</feature>
<dbReference type="Gene3D" id="1.10.443.10">
    <property type="entry name" value="Intergrase catalytic core"/>
    <property type="match status" value="1"/>
</dbReference>
<sequence>MAQVKATTARGVSSLVKNGVIGHHAAGKGLYLQVNSVGSASWFYRYQVNGQRKKMGLGSYPDLTLEQAAIQASKAKELLLQGIDPRTQREKQRTQDKTEIITFDDVAADYIEAQRPSWTNEKHAQQWTNTLKAYASPVIGKKQPSNITTDDILKILHPIWRNKNETANRVRNRIEKILNAAKVKGLRTGENVATWRGHLEFLLPQVAKNEKHHAALPYDQINEFWSALDVDNSASTQALKLAILTATRTNEVLNAHWGEFDLNKRIWTIPAKRMKAKKEHRIPLSAAAIELLNQIPRLESGLLFEGTKAGKPLSNMAMLMKCRRMDKTKFESDGKGWRDFEGETITPHGFRSTFRDWAAETTSTPNMVVEQALAHTIGNAVEAAYRRGDLLERRAELMEAWASYVLNLNKD</sequence>
<dbReference type="InterPro" id="IPR050808">
    <property type="entry name" value="Phage_Integrase"/>
</dbReference>
<evidence type="ECO:0000313" key="9">
    <source>
        <dbReference type="Proteomes" id="UP000011617"/>
    </source>
</evidence>
<comment type="similarity">
    <text evidence="1">Belongs to the 'phage' integrase family.</text>
</comment>
<dbReference type="InterPro" id="IPR053876">
    <property type="entry name" value="Phage_int_M"/>
</dbReference>
<name>L8Y0U1_9GAMM</name>
<evidence type="ECO:0000259" key="7">
    <source>
        <dbReference type="PROSITE" id="PS51900"/>
    </source>
</evidence>
<dbReference type="PROSITE" id="PS51900">
    <property type="entry name" value="CB"/>
    <property type="match status" value="1"/>
</dbReference>